<dbReference type="Proteomes" id="UP000306393">
    <property type="component" value="Unassembled WGS sequence"/>
</dbReference>
<dbReference type="RefSeq" id="WP_062748016.1">
    <property type="nucleotide sequence ID" value="NZ_CP022725.1"/>
</dbReference>
<dbReference type="KEGG" id="epe:CI789_16555"/>
<evidence type="ECO:0000313" key="8">
    <source>
        <dbReference type="Proteomes" id="UP000661012"/>
    </source>
</evidence>
<proteinExistence type="inferred from homology"/>
<dbReference type="AlphaFoldDB" id="A0A357U1L6"/>
<dbReference type="STRING" id="1219360.GCA_001571305_03711"/>
<keyword evidence="2 3" id="KW-0378">Hydrolase</keyword>
<dbReference type="PROSITE" id="PS51462">
    <property type="entry name" value="NUDIX"/>
    <property type="match status" value="1"/>
</dbReference>
<dbReference type="SUPFAM" id="SSF55811">
    <property type="entry name" value="Nudix"/>
    <property type="match status" value="1"/>
</dbReference>
<keyword evidence="8" id="KW-1185">Reference proteome</keyword>
<evidence type="ECO:0000313" key="6">
    <source>
        <dbReference type="EMBL" id="TKJ86135.1"/>
    </source>
</evidence>
<dbReference type="FunFam" id="3.90.79.10:FF:000060">
    <property type="entry name" value="Nudix hydrolase 1"/>
    <property type="match status" value="1"/>
</dbReference>
<comment type="caution">
    <text evidence="6">The sequence shown here is derived from an EMBL/GenBank/DDBJ whole genome shotgun (WGS) entry which is preliminary data.</text>
</comment>
<dbReference type="InterPro" id="IPR000086">
    <property type="entry name" value="NUDIX_hydrolase_dom"/>
</dbReference>
<feature type="domain" description="Nudix hydrolase" evidence="4">
    <location>
        <begin position="3"/>
        <end position="132"/>
    </location>
</feature>
<dbReference type="OrthoDB" id="9787476at2"/>
<evidence type="ECO:0000313" key="7">
    <source>
        <dbReference type="Proteomes" id="UP000306393"/>
    </source>
</evidence>
<dbReference type="PANTHER" id="PTHR16099:SF5">
    <property type="entry name" value="NUCLEOTIDE TRIPHOSPHATE DIPHOSPHATASE NUDT15"/>
    <property type="match status" value="1"/>
</dbReference>
<dbReference type="Pfam" id="PF00293">
    <property type="entry name" value="NUDIX"/>
    <property type="match status" value="1"/>
</dbReference>
<evidence type="ECO:0000256" key="3">
    <source>
        <dbReference type="RuleBase" id="RU003476"/>
    </source>
</evidence>
<evidence type="ECO:0000313" key="5">
    <source>
        <dbReference type="EMBL" id="MBD8108083.1"/>
    </source>
</evidence>
<evidence type="ECO:0000256" key="2">
    <source>
        <dbReference type="ARBA" id="ARBA00022801"/>
    </source>
</evidence>
<dbReference type="PANTHER" id="PTHR16099">
    <property type="entry name" value="8-OXO-DGTP DIPHOSPHATES NUDT15"/>
    <property type="match status" value="1"/>
</dbReference>
<protein>
    <submittedName>
        <fullName evidence="6">NUDIX domain-containing protein</fullName>
    </submittedName>
</protein>
<dbReference type="CDD" id="cd04678">
    <property type="entry name" value="NUDIX_MTH2_Nudt15"/>
    <property type="match status" value="1"/>
</dbReference>
<reference evidence="6 7" key="1">
    <citation type="journal article" date="2019" name="Sci. Rep.">
        <title>Differences in resource use lead to coexistence of seed-transmitted microbial populations.</title>
        <authorList>
            <person name="Torres-Cortes G."/>
            <person name="Garcia B.J."/>
            <person name="Compant S."/>
            <person name="Rezki S."/>
            <person name="Jones P."/>
            <person name="Preveaux A."/>
            <person name="Briand M."/>
            <person name="Roulet A."/>
            <person name="Bouchez O."/>
            <person name="Jacobson D."/>
            <person name="Barret M."/>
        </authorList>
    </citation>
    <scope>NUCLEOTIDE SEQUENCE [LARGE SCALE GENOMIC DNA]</scope>
    <source>
        <strain evidence="6 7">CFBP13511</strain>
    </source>
</reference>
<reference evidence="5 8" key="2">
    <citation type="journal article" date="2020" name="FEMS Microbiol. Ecol.">
        <title>Temporal dynamics of bacterial communities during seed development and maturation.</title>
        <authorList>
            <person name="Chesneau G."/>
            <person name="Torres-Cortes G."/>
            <person name="Briand M."/>
            <person name="Darrasse A."/>
            <person name="Preveaux A."/>
            <person name="Marais C."/>
            <person name="Jacques M.A."/>
            <person name="Shade A."/>
            <person name="Barret M."/>
        </authorList>
    </citation>
    <scope>NUCLEOTIDE SEQUENCE [LARGE SCALE GENOMIC DNA]</scope>
    <source>
        <strain evidence="5 8">CFBP13732</strain>
    </source>
</reference>
<accession>A0A357U1L6</accession>
<comment type="similarity">
    <text evidence="3">Belongs to the Nudix hydrolase family.</text>
</comment>
<dbReference type="EMBL" id="QGAC01000020">
    <property type="protein sequence ID" value="TKJ86135.1"/>
    <property type="molecule type" value="Genomic_DNA"/>
</dbReference>
<dbReference type="GO" id="GO:0016787">
    <property type="term" value="F:hydrolase activity"/>
    <property type="evidence" value="ECO:0007669"/>
    <property type="project" value="UniProtKB-KW"/>
</dbReference>
<dbReference type="InterPro" id="IPR020084">
    <property type="entry name" value="NUDIX_hydrolase_CS"/>
</dbReference>
<dbReference type="EMBL" id="JACYNN010000014">
    <property type="protein sequence ID" value="MBD8108083.1"/>
    <property type="molecule type" value="Genomic_DNA"/>
</dbReference>
<dbReference type="InterPro" id="IPR015797">
    <property type="entry name" value="NUDIX_hydrolase-like_dom_sf"/>
</dbReference>
<name>A0A357U1L6_9GAMM</name>
<dbReference type="PROSITE" id="PS00893">
    <property type="entry name" value="NUDIX_BOX"/>
    <property type="match status" value="1"/>
</dbReference>
<dbReference type="GeneID" id="67478433"/>
<sequence>MSSPRIGVGVLIFRDGKLLLGKRRGSHGAGDWSAPGGHLEFGETPQQCAAREALEECGMVTGDCIAGPFTNDIFQAEQQHYVTLFMLAYHASGTPQRCEPEKCEGWHWCDPAALPQPLFAPLKSLLKQVDLVALSTPP</sequence>
<evidence type="ECO:0000259" key="4">
    <source>
        <dbReference type="PROSITE" id="PS51462"/>
    </source>
</evidence>
<dbReference type="Gene3D" id="3.90.79.10">
    <property type="entry name" value="Nucleoside Triphosphate Pyrophosphohydrolase"/>
    <property type="match status" value="1"/>
</dbReference>
<organism evidence="6 7">
    <name type="scientific">Erwinia persicina</name>
    <dbReference type="NCBI Taxonomy" id="55211"/>
    <lineage>
        <taxon>Bacteria</taxon>
        <taxon>Pseudomonadati</taxon>
        <taxon>Pseudomonadota</taxon>
        <taxon>Gammaproteobacteria</taxon>
        <taxon>Enterobacterales</taxon>
        <taxon>Erwiniaceae</taxon>
        <taxon>Erwinia</taxon>
    </lineage>
</organism>
<dbReference type="InterPro" id="IPR020476">
    <property type="entry name" value="Nudix_hydrolase"/>
</dbReference>
<gene>
    <name evidence="6" type="ORF">EpCFBP13511_18615</name>
    <name evidence="5" type="ORF">IFT93_16930</name>
</gene>
<comment type="cofactor">
    <cofactor evidence="1">
        <name>Mg(2+)</name>
        <dbReference type="ChEBI" id="CHEBI:18420"/>
    </cofactor>
</comment>
<dbReference type="PRINTS" id="PR00502">
    <property type="entry name" value="NUDIXFAMILY"/>
</dbReference>
<evidence type="ECO:0000256" key="1">
    <source>
        <dbReference type="ARBA" id="ARBA00001946"/>
    </source>
</evidence>
<dbReference type="Proteomes" id="UP000661012">
    <property type="component" value="Unassembled WGS sequence"/>
</dbReference>